<keyword evidence="1" id="KW-0812">Transmembrane</keyword>
<evidence type="ECO:0000256" key="1">
    <source>
        <dbReference type="SAM" id="Phobius"/>
    </source>
</evidence>
<accession>A0A9P4H5M6</accession>
<proteinExistence type="predicted"/>
<protein>
    <recommendedName>
        <fullName evidence="4">Glycosyltransferase family 8 protein</fullName>
    </recommendedName>
</protein>
<comment type="caution">
    <text evidence="2">The sequence shown here is derived from an EMBL/GenBank/DDBJ whole genome shotgun (WGS) entry which is preliminary data.</text>
</comment>
<feature type="transmembrane region" description="Helical" evidence="1">
    <location>
        <begin position="12"/>
        <end position="34"/>
    </location>
</feature>
<keyword evidence="3" id="KW-1185">Reference proteome</keyword>
<dbReference type="Gene3D" id="3.90.550.10">
    <property type="entry name" value="Spore Coat Polysaccharide Biosynthesis Protein SpsA, Chain A"/>
    <property type="match status" value="1"/>
</dbReference>
<evidence type="ECO:0008006" key="4">
    <source>
        <dbReference type="Google" id="ProtNLM"/>
    </source>
</evidence>
<sequence>MGKLLLSSGQVSIILSAVIICLFTLALFLSGYVLQQRYVHNLQAAIRPRLPKPLPAAKELEAPKLDVKWARPMGGRPEIDETYAQYLAGQTMDWSRLGYVQVVRERVELCSAVMLLSDLHKMKSPAKRILMFPRLWLAEAQEEKKDPQTATTWRLLKAAARRYGVQLIPLEPIVEGADANLPSSYSLASVYSLVDFERILYLQGPGVLLDASALDSLLAFSKSEPLAAFPATPDRTDLSTSLLLVHPSQEKFQQLKAVRAAKPATDLQLFRESFNAQDSLISEWSLSMGNVYYESQQLREPVDEFNSTAFVEATSYVRLGDPELPGPEYDMPYADRVKLRPKDQQAEEVWSGLYEKFRQQRMEVCGLDLEAYSPVVLGGLFAADEAGEEEL</sequence>
<keyword evidence="1" id="KW-0472">Membrane</keyword>
<keyword evidence="1" id="KW-1133">Transmembrane helix</keyword>
<dbReference type="InterPro" id="IPR029044">
    <property type="entry name" value="Nucleotide-diphossugar_trans"/>
</dbReference>
<dbReference type="Proteomes" id="UP000799777">
    <property type="component" value="Unassembled WGS sequence"/>
</dbReference>
<evidence type="ECO:0000313" key="2">
    <source>
        <dbReference type="EMBL" id="KAF2027979.1"/>
    </source>
</evidence>
<dbReference type="AlphaFoldDB" id="A0A9P4H5M6"/>
<reference evidence="2" key="1">
    <citation type="journal article" date="2020" name="Stud. Mycol.">
        <title>101 Dothideomycetes genomes: a test case for predicting lifestyles and emergence of pathogens.</title>
        <authorList>
            <person name="Haridas S."/>
            <person name="Albert R."/>
            <person name="Binder M."/>
            <person name="Bloem J."/>
            <person name="Labutti K."/>
            <person name="Salamov A."/>
            <person name="Andreopoulos B."/>
            <person name="Baker S."/>
            <person name="Barry K."/>
            <person name="Bills G."/>
            <person name="Bluhm B."/>
            <person name="Cannon C."/>
            <person name="Castanera R."/>
            <person name="Culley D."/>
            <person name="Daum C."/>
            <person name="Ezra D."/>
            <person name="Gonzalez J."/>
            <person name="Henrissat B."/>
            <person name="Kuo A."/>
            <person name="Liang C."/>
            <person name="Lipzen A."/>
            <person name="Lutzoni F."/>
            <person name="Magnuson J."/>
            <person name="Mondo S."/>
            <person name="Nolan M."/>
            <person name="Ohm R."/>
            <person name="Pangilinan J."/>
            <person name="Park H.-J."/>
            <person name="Ramirez L."/>
            <person name="Alfaro M."/>
            <person name="Sun H."/>
            <person name="Tritt A."/>
            <person name="Yoshinaga Y."/>
            <person name="Zwiers L.-H."/>
            <person name="Turgeon B."/>
            <person name="Goodwin S."/>
            <person name="Spatafora J."/>
            <person name="Crous P."/>
            <person name="Grigoriev I."/>
        </authorList>
    </citation>
    <scope>NUCLEOTIDE SEQUENCE</scope>
    <source>
        <strain evidence="2">CBS 110217</strain>
    </source>
</reference>
<evidence type="ECO:0000313" key="3">
    <source>
        <dbReference type="Proteomes" id="UP000799777"/>
    </source>
</evidence>
<organism evidence="2 3">
    <name type="scientific">Setomelanomma holmii</name>
    <dbReference type="NCBI Taxonomy" id="210430"/>
    <lineage>
        <taxon>Eukaryota</taxon>
        <taxon>Fungi</taxon>
        <taxon>Dikarya</taxon>
        <taxon>Ascomycota</taxon>
        <taxon>Pezizomycotina</taxon>
        <taxon>Dothideomycetes</taxon>
        <taxon>Pleosporomycetidae</taxon>
        <taxon>Pleosporales</taxon>
        <taxon>Pleosporineae</taxon>
        <taxon>Phaeosphaeriaceae</taxon>
        <taxon>Setomelanomma</taxon>
    </lineage>
</organism>
<dbReference type="EMBL" id="ML978219">
    <property type="protein sequence ID" value="KAF2027979.1"/>
    <property type="molecule type" value="Genomic_DNA"/>
</dbReference>
<name>A0A9P4H5M6_9PLEO</name>
<dbReference type="OrthoDB" id="5367275at2759"/>
<gene>
    <name evidence="2" type="ORF">EK21DRAFT_70759</name>
</gene>